<accession>A0ACB8R7S2</accession>
<protein>
    <submittedName>
        <fullName evidence="1">Uncharacterized protein</fullName>
    </submittedName>
</protein>
<sequence>MAIEVPLDVYSLIIEWAFRSSQHARSINPSTLRACALVCRAWTPIAQRLLFRRICCTCTNWHGPKCKIRLLVNTLSIRPNLAAHVRHMTVASQPSKHANVCLRLLELCRHVEGIFFLDWADNSTDTGAELNARLRAMQLRPVLLEVVATESSANGVLEALPAVRVLTLRAAHVDSPLPPTIEALKIHGHNAGECLLRSTPLPALRYLSVIAPLWSDTAICPQLISTGILPQLESLQVKGRFPPPQTLEQLVRLRTLVVDQLPEEPTKLLPSLRHFGYHSWTQYLSGQRAEHAKLAVDLISELPELRLVTATRDVAQDVRAALEGMCREEGVEFGTYAMPNHFWKPWNIDWI</sequence>
<evidence type="ECO:0000313" key="1">
    <source>
        <dbReference type="EMBL" id="KAI0039608.1"/>
    </source>
</evidence>
<comment type="caution">
    <text evidence="1">The sequence shown here is derived from an EMBL/GenBank/DDBJ whole genome shotgun (WGS) entry which is preliminary data.</text>
</comment>
<reference evidence="1" key="2">
    <citation type="journal article" date="2022" name="New Phytol.">
        <title>Evolutionary transition to the ectomycorrhizal habit in the genomes of a hyperdiverse lineage of mushroom-forming fungi.</title>
        <authorList>
            <person name="Looney B."/>
            <person name="Miyauchi S."/>
            <person name="Morin E."/>
            <person name="Drula E."/>
            <person name="Courty P.E."/>
            <person name="Kohler A."/>
            <person name="Kuo A."/>
            <person name="LaButti K."/>
            <person name="Pangilinan J."/>
            <person name="Lipzen A."/>
            <person name="Riley R."/>
            <person name="Andreopoulos W."/>
            <person name="He G."/>
            <person name="Johnson J."/>
            <person name="Nolan M."/>
            <person name="Tritt A."/>
            <person name="Barry K.W."/>
            <person name="Grigoriev I.V."/>
            <person name="Nagy L.G."/>
            <person name="Hibbett D."/>
            <person name="Henrissat B."/>
            <person name="Matheny P.B."/>
            <person name="Labbe J."/>
            <person name="Martin F.M."/>
        </authorList>
    </citation>
    <scope>NUCLEOTIDE SEQUENCE</scope>
    <source>
        <strain evidence="1">FP105234-sp</strain>
    </source>
</reference>
<proteinExistence type="predicted"/>
<organism evidence="1 2">
    <name type="scientific">Auriscalpium vulgare</name>
    <dbReference type="NCBI Taxonomy" id="40419"/>
    <lineage>
        <taxon>Eukaryota</taxon>
        <taxon>Fungi</taxon>
        <taxon>Dikarya</taxon>
        <taxon>Basidiomycota</taxon>
        <taxon>Agaricomycotina</taxon>
        <taxon>Agaricomycetes</taxon>
        <taxon>Russulales</taxon>
        <taxon>Auriscalpiaceae</taxon>
        <taxon>Auriscalpium</taxon>
    </lineage>
</organism>
<gene>
    <name evidence="1" type="ORF">FA95DRAFT_1612438</name>
</gene>
<name>A0ACB8R7S2_9AGAM</name>
<reference evidence="1" key="1">
    <citation type="submission" date="2021-02" db="EMBL/GenBank/DDBJ databases">
        <authorList>
            <consortium name="DOE Joint Genome Institute"/>
            <person name="Ahrendt S."/>
            <person name="Looney B.P."/>
            <person name="Miyauchi S."/>
            <person name="Morin E."/>
            <person name="Drula E."/>
            <person name="Courty P.E."/>
            <person name="Chicoki N."/>
            <person name="Fauchery L."/>
            <person name="Kohler A."/>
            <person name="Kuo A."/>
            <person name="Labutti K."/>
            <person name="Pangilinan J."/>
            <person name="Lipzen A."/>
            <person name="Riley R."/>
            <person name="Andreopoulos W."/>
            <person name="He G."/>
            <person name="Johnson J."/>
            <person name="Barry K.W."/>
            <person name="Grigoriev I.V."/>
            <person name="Nagy L."/>
            <person name="Hibbett D."/>
            <person name="Henrissat B."/>
            <person name="Matheny P.B."/>
            <person name="Labbe J."/>
            <person name="Martin F."/>
        </authorList>
    </citation>
    <scope>NUCLEOTIDE SEQUENCE</scope>
    <source>
        <strain evidence="1">FP105234-sp</strain>
    </source>
</reference>
<dbReference type="Proteomes" id="UP000814033">
    <property type="component" value="Unassembled WGS sequence"/>
</dbReference>
<dbReference type="EMBL" id="MU276283">
    <property type="protein sequence ID" value="KAI0039608.1"/>
    <property type="molecule type" value="Genomic_DNA"/>
</dbReference>
<keyword evidence="2" id="KW-1185">Reference proteome</keyword>
<evidence type="ECO:0000313" key="2">
    <source>
        <dbReference type="Proteomes" id="UP000814033"/>
    </source>
</evidence>